<evidence type="ECO:0000259" key="3">
    <source>
        <dbReference type="SMART" id="SM00829"/>
    </source>
</evidence>
<dbReference type="GO" id="GO:0070402">
    <property type="term" value="F:NADPH binding"/>
    <property type="evidence" value="ECO:0007669"/>
    <property type="project" value="TreeGrafter"/>
</dbReference>
<evidence type="ECO:0000256" key="2">
    <source>
        <dbReference type="ARBA" id="ARBA00023002"/>
    </source>
</evidence>
<organism evidence="4 5">
    <name type="scientific">Sphaerimonospora thailandensis</name>
    <dbReference type="NCBI Taxonomy" id="795644"/>
    <lineage>
        <taxon>Bacteria</taxon>
        <taxon>Bacillati</taxon>
        <taxon>Actinomycetota</taxon>
        <taxon>Actinomycetes</taxon>
        <taxon>Streptosporangiales</taxon>
        <taxon>Streptosporangiaceae</taxon>
        <taxon>Sphaerimonospora</taxon>
    </lineage>
</organism>
<evidence type="ECO:0000256" key="1">
    <source>
        <dbReference type="ARBA" id="ARBA00022857"/>
    </source>
</evidence>
<dbReference type="GO" id="GO:0016651">
    <property type="term" value="F:oxidoreductase activity, acting on NAD(P)H"/>
    <property type="evidence" value="ECO:0007669"/>
    <property type="project" value="TreeGrafter"/>
</dbReference>
<sequence length="320" mass="33556">MRAVVISEPGDPGVLVWQELPDPRPARGEVVIDVVASAVNRADVLQRRGHYPPPPGASELPGLECSGVIVEVGENVEGFRTGDQVCALLAGGGYAERVAVPWQQVMPVPAGVSLIEAAALPEVACTVWSNVFMAARLRKGETLLVHGGASGIGTLAVQLAKAYGSHVLVTAGTAEKVRRCLDLGADEAVNYREEDFAERFAGRADVILDIIGAKYLPRNLDALAIGGRLVVIGLQGGAMGELDLGRLLARRATIIATGLRARSVDEKGVICRGVVDNVWPLVGAGAIRPVVHAAVPLAEAADAHRMLEAGEHIGKILLVR</sequence>
<evidence type="ECO:0000313" key="5">
    <source>
        <dbReference type="Proteomes" id="UP000610966"/>
    </source>
</evidence>
<proteinExistence type="predicted"/>
<dbReference type="InterPro" id="IPR020843">
    <property type="entry name" value="ER"/>
</dbReference>
<keyword evidence="5" id="KW-1185">Reference proteome</keyword>
<dbReference type="InterPro" id="IPR014189">
    <property type="entry name" value="Quinone_OxRdtase_PIG3"/>
</dbReference>
<keyword evidence="1" id="KW-0521">NADP</keyword>
<dbReference type="RefSeq" id="WP_204018862.1">
    <property type="nucleotide sequence ID" value="NZ_BOOG01000077.1"/>
</dbReference>
<dbReference type="AlphaFoldDB" id="A0A8J3REF6"/>
<dbReference type="InterPro" id="IPR036291">
    <property type="entry name" value="NAD(P)-bd_dom_sf"/>
</dbReference>
<protein>
    <submittedName>
        <fullName evidence="4">NAD(P)H quinone oxidoreductase</fullName>
    </submittedName>
</protein>
<dbReference type="Gene3D" id="3.40.50.720">
    <property type="entry name" value="NAD(P)-binding Rossmann-like Domain"/>
    <property type="match status" value="1"/>
</dbReference>
<dbReference type="NCBIfam" id="TIGR02824">
    <property type="entry name" value="quinone_pig3"/>
    <property type="match status" value="1"/>
</dbReference>
<dbReference type="InterPro" id="IPR011032">
    <property type="entry name" value="GroES-like_sf"/>
</dbReference>
<keyword evidence="2" id="KW-0560">Oxidoreductase</keyword>
<name>A0A8J3REF6_9ACTN</name>
<dbReference type="EMBL" id="BOOG01000077">
    <property type="protein sequence ID" value="GIH73225.1"/>
    <property type="molecule type" value="Genomic_DNA"/>
</dbReference>
<feature type="domain" description="Enoyl reductase (ER)" evidence="3">
    <location>
        <begin position="10"/>
        <end position="318"/>
    </location>
</feature>
<dbReference type="InterPro" id="IPR013149">
    <property type="entry name" value="ADH-like_C"/>
</dbReference>
<accession>A0A8J3REF6</accession>
<evidence type="ECO:0000313" key="4">
    <source>
        <dbReference type="EMBL" id="GIH73225.1"/>
    </source>
</evidence>
<dbReference type="SUPFAM" id="SSF50129">
    <property type="entry name" value="GroES-like"/>
    <property type="match status" value="1"/>
</dbReference>
<dbReference type="PANTHER" id="PTHR48106:SF8">
    <property type="entry name" value="OS02G0805600 PROTEIN"/>
    <property type="match status" value="1"/>
</dbReference>
<dbReference type="SMART" id="SM00829">
    <property type="entry name" value="PKS_ER"/>
    <property type="match status" value="1"/>
</dbReference>
<dbReference type="Gene3D" id="3.90.180.10">
    <property type="entry name" value="Medium-chain alcohol dehydrogenases, catalytic domain"/>
    <property type="match status" value="1"/>
</dbReference>
<dbReference type="CDD" id="cd05276">
    <property type="entry name" value="p53_inducible_oxidoreductase"/>
    <property type="match status" value="1"/>
</dbReference>
<dbReference type="SUPFAM" id="SSF51735">
    <property type="entry name" value="NAD(P)-binding Rossmann-fold domains"/>
    <property type="match status" value="1"/>
</dbReference>
<comment type="caution">
    <text evidence="4">The sequence shown here is derived from an EMBL/GenBank/DDBJ whole genome shotgun (WGS) entry which is preliminary data.</text>
</comment>
<dbReference type="Proteomes" id="UP000610966">
    <property type="component" value="Unassembled WGS sequence"/>
</dbReference>
<dbReference type="PANTHER" id="PTHR48106">
    <property type="entry name" value="QUINONE OXIDOREDUCTASE PIG3-RELATED"/>
    <property type="match status" value="1"/>
</dbReference>
<reference evidence="4" key="1">
    <citation type="submission" date="2021-01" db="EMBL/GenBank/DDBJ databases">
        <title>Whole genome shotgun sequence of Sphaerimonospora thailandensis NBRC 107569.</title>
        <authorList>
            <person name="Komaki H."/>
            <person name="Tamura T."/>
        </authorList>
    </citation>
    <scope>NUCLEOTIDE SEQUENCE</scope>
    <source>
        <strain evidence="4">NBRC 107569</strain>
    </source>
</reference>
<dbReference type="Pfam" id="PF00107">
    <property type="entry name" value="ADH_zinc_N"/>
    <property type="match status" value="1"/>
</dbReference>
<dbReference type="InterPro" id="IPR013154">
    <property type="entry name" value="ADH-like_N"/>
</dbReference>
<dbReference type="Pfam" id="PF08240">
    <property type="entry name" value="ADH_N"/>
    <property type="match status" value="1"/>
</dbReference>
<gene>
    <name evidence="4" type="ORF">Mth01_54780</name>
</gene>